<keyword evidence="3" id="KW-1185">Reference proteome</keyword>
<evidence type="ECO:0000313" key="2">
    <source>
        <dbReference type="EMBL" id="KAK1136194.1"/>
    </source>
</evidence>
<dbReference type="AlphaFoldDB" id="A0AA40GEZ9"/>
<reference evidence="2" key="1">
    <citation type="submission" date="2021-10" db="EMBL/GenBank/DDBJ databases">
        <title>Melipona bicolor Genome sequencing and assembly.</title>
        <authorList>
            <person name="Araujo N.S."/>
            <person name="Arias M.C."/>
        </authorList>
    </citation>
    <scope>NUCLEOTIDE SEQUENCE</scope>
    <source>
        <strain evidence="2">USP_2M_L1-L4_2017</strain>
        <tissue evidence="2">Whole body</tissue>
    </source>
</reference>
<gene>
    <name evidence="2" type="ORF">K0M31_000759</name>
</gene>
<evidence type="ECO:0000313" key="3">
    <source>
        <dbReference type="Proteomes" id="UP001177670"/>
    </source>
</evidence>
<name>A0AA40GEZ9_9HYME</name>
<sequence length="107" mass="12161">MRRRSKAKEEEETSATPREFTNLDASTGLFRLRPITSISLYRALLLSNEIEALETGRTAGRKPTIDVRRSRTLMTTAHRSHEPERVTDGFCRCCDDESATCGVRRSE</sequence>
<dbReference type="Proteomes" id="UP001177670">
    <property type="component" value="Unassembled WGS sequence"/>
</dbReference>
<proteinExistence type="predicted"/>
<protein>
    <submittedName>
        <fullName evidence="2">Uncharacterized protein</fullName>
    </submittedName>
</protein>
<feature type="region of interest" description="Disordered" evidence="1">
    <location>
        <begin position="1"/>
        <end position="23"/>
    </location>
</feature>
<dbReference type="EMBL" id="JAHYIQ010000001">
    <property type="protein sequence ID" value="KAK1136194.1"/>
    <property type="molecule type" value="Genomic_DNA"/>
</dbReference>
<evidence type="ECO:0000256" key="1">
    <source>
        <dbReference type="SAM" id="MobiDB-lite"/>
    </source>
</evidence>
<comment type="caution">
    <text evidence="2">The sequence shown here is derived from an EMBL/GenBank/DDBJ whole genome shotgun (WGS) entry which is preliminary data.</text>
</comment>
<organism evidence="2 3">
    <name type="scientific">Melipona bicolor</name>
    <dbReference type="NCBI Taxonomy" id="60889"/>
    <lineage>
        <taxon>Eukaryota</taxon>
        <taxon>Metazoa</taxon>
        <taxon>Ecdysozoa</taxon>
        <taxon>Arthropoda</taxon>
        <taxon>Hexapoda</taxon>
        <taxon>Insecta</taxon>
        <taxon>Pterygota</taxon>
        <taxon>Neoptera</taxon>
        <taxon>Endopterygota</taxon>
        <taxon>Hymenoptera</taxon>
        <taxon>Apocrita</taxon>
        <taxon>Aculeata</taxon>
        <taxon>Apoidea</taxon>
        <taxon>Anthophila</taxon>
        <taxon>Apidae</taxon>
        <taxon>Melipona</taxon>
    </lineage>
</organism>
<accession>A0AA40GEZ9</accession>